<dbReference type="GO" id="GO:0006281">
    <property type="term" value="P:DNA repair"/>
    <property type="evidence" value="ECO:0007669"/>
    <property type="project" value="TreeGrafter"/>
</dbReference>
<feature type="region of interest" description="Disordered" evidence="2">
    <location>
        <begin position="2955"/>
        <end position="2995"/>
    </location>
</feature>
<proteinExistence type="inferred from homology"/>
<dbReference type="InterPro" id="IPR046807">
    <property type="entry name" value="Tra1_central"/>
</dbReference>
<dbReference type="PANTHER" id="PTHR11139:SF1">
    <property type="entry name" value="TRANSFORMATION_TRANSCRIPTION DOMAIN-ASSOCIATED PROTEIN"/>
    <property type="match status" value="1"/>
</dbReference>
<dbReference type="PANTHER" id="PTHR11139">
    <property type="entry name" value="ATAXIA TELANGIECTASIA MUTATED ATM -RELATED"/>
    <property type="match status" value="1"/>
</dbReference>
<dbReference type="SUPFAM" id="SSF56112">
    <property type="entry name" value="Protein kinase-like (PK-like)"/>
    <property type="match status" value="1"/>
</dbReference>
<dbReference type="Proteomes" id="UP001215151">
    <property type="component" value="Unassembled WGS sequence"/>
</dbReference>
<dbReference type="PROSITE" id="PS50290">
    <property type="entry name" value="PI3_4_KINASE_3"/>
    <property type="match status" value="1"/>
</dbReference>
<dbReference type="Pfam" id="PF20175">
    <property type="entry name" value="Tra1_central"/>
    <property type="match status" value="1"/>
</dbReference>
<dbReference type="InterPro" id="IPR011009">
    <property type="entry name" value="Kinase-like_dom_sf"/>
</dbReference>
<evidence type="ECO:0000313" key="6">
    <source>
        <dbReference type="Proteomes" id="UP001215151"/>
    </source>
</evidence>
<evidence type="ECO:0008006" key="7">
    <source>
        <dbReference type="Google" id="ProtNLM"/>
    </source>
</evidence>
<dbReference type="SUPFAM" id="SSF48371">
    <property type="entry name" value="ARM repeat"/>
    <property type="match status" value="3"/>
</dbReference>
<name>A0AAD7TW24_9APHY</name>
<dbReference type="Pfam" id="PF20206">
    <property type="entry name" value="Tra1_ring"/>
    <property type="match status" value="2"/>
</dbReference>
<evidence type="ECO:0000259" key="4">
    <source>
        <dbReference type="PROSITE" id="PS51189"/>
    </source>
</evidence>
<dbReference type="InterPro" id="IPR011990">
    <property type="entry name" value="TPR-like_helical_dom_sf"/>
</dbReference>
<dbReference type="SUPFAM" id="SSF48452">
    <property type="entry name" value="TPR-like"/>
    <property type="match status" value="1"/>
</dbReference>
<dbReference type="PROSITE" id="PS51189">
    <property type="entry name" value="FAT"/>
    <property type="match status" value="1"/>
</dbReference>
<dbReference type="InterPro" id="IPR003151">
    <property type="entry name" value="PIK-rel_kinase_FAT"/>
</dbReference>
<dbReference type="GO" id="GO:0004672">
    <property type="term" value="F:protein kinase activity"/>
    <property type="evidence" value="ECO:0007669"/>
    <property type="project" value="UniProtKB-ARBA"/>
</dbReference>
<dbReference type="EMBL" id="JAPEVG010000125">
    <property type="protein sequence ID" value="KAJ8481966.1"/>
    <property type="molecule type" value="Genomic_DNA"/>
</dbReference>
<comment type="caution">
    <text evidence="5">The sequence shown here is derived from an EMBL/GenBank/DDBJ whole genome shotgun (WGS) entry which is preliminary data.</text>
</comment>
<dbReference type="GO" id="GO:0005634">
    <property type="term" value="C:nucleus"/>
    <property type="evidence" value="ECO:0007669"/>
    <property type="project" value="TreeGrafter"/>
</dbReference>
<accession>A0AAD7TW24</accession>
<evidence type="ECO:0000256" key="2">
    <source>
        <dbReference type="SAM" id="MobiDB-lite"/>
    </source>
</evidence>
<feature type="compositionally biased region" description="Low complexity" evidence="2">
    <location>
        <begin position="2965"/>
        <end position="2976"/>
    </location>
</feature>
<reference evidence="5" key="1">
    <citation type="submission" date="2022-11" db="EMBL/GenBank/DDBJ databases">
        <title>Genome Sequence of Cubamyces cubensis.</title>
        <authorList>
            <person name="Buettner E."/>
        </authorList>
    </citation>
    <scope>NUCLEOTIDE SEQUENCE</scope>
    <source>
        <strain evidence="5">MPL-01</strain>
    </source>
</reference>
<dbReference type="SMART" id="SM00146">
    <property type="entry name" value="PI3Kc"/>
    <property type="match status" value="1"/>
</dbReference>
<evidence type="ECO:0000259" key="3">
    <source>
        <dbReference type="PROSITE" id="PS50290"/>
    </source>
</evidence>
<dbReference type="InterPro" id="IPR014009">
    <property type="entry name" value="PIK_FAT"/>
</dbReference>
<dbReference type="GO" id="GO:0006355">
    <property type="term" value="P:regulation of DNA-templated transcription"/>
    <property type="evidence" value="ECO:0007669"/>
    <property type="project" value="TreeGrafter"/>
</dbReference>
<evidence type="ECO:0000256" key="1">
    <source>
        <dbReference type="ARBA" id="ARBA00007234"/>
    </source>
</evidence>
<dbReference type="CDD" id="cd05163">
    <property type="entry name" value="PIKK_TRRAP"/>
    <property type="match status" value="1"/>
</dbReference>
<sequence length="3547" mass="401861">MDNTPPLHTAADLELRAARVADPSIDLKTKYDVACELREMIDTVRDAEVRVLPHMIPVLLEILRSGKPSFQRDSLEYSFRRTLLEILHRIPSLEVVRPQVLPLYHGLLHLLRHDNEEMGVTCCKMLGDITRGIRTINEEVFNEYTSILLALHDNLKQLVVEVLSEGSPELDANVSLPAIRSFKVATEISLLLVPFLQCNRTLVASRIPHIIPRLLEFVEVQAPAQQKAREDFEAMGGYWAGMAPTIKNSQVYLDYILAQLKCASSLVFIFRGLPEQYDAEGEKLVLTMLRLFQDCPATAISPRKDLSTLLRHLGSTIHRRALLPHIDKLLDERVLLGTSVGGREILRIPLFTAVADLLHHLKLELTPANLTRVLTVYVQHMHNPYLSTHMHVMSAKMILHLVELEVVKDTHQNATRNLMMLLEACVDKVDSLVSVQAERLSKAPKEKDAASEFKDFATIERSRPLVNPCYATEKPEDHVGEYRNLVRTILHVFRGLIVGLKKCDAPVPDGALIARMFDSCIRAMAFFDADSRDAHDAMDWLAGALAELNLHVFQEVWTRKIGFYLASAEKRPLLMNLASLLFTKEATSPTLVAIVLRHLLDRLPELGDYDDQAAAVLIRVFKMAFQAVTTFPQLNESILASHLGKLIMDCFPLAAKTTRPMNYFHLLRGLFRSIGGGGGRFELLYKEVLPLLPDMLEGLNRQLQSAEGPTRDMIVELFLTVPLRLTHLIPYLSYLMKPLALALRGNADLVSQGLRTLELCIDNLTPDFLDPTLNAVLRELMEALHDLLKPLPANHHHAHTTIRILGKLGGRNRKLLEKEPLLKYRVNPEPLTARFSFGPQMGNIELTPMSVLSAKIFSSTSKYGPQYRPLAYSYLEQCLSLVLHEGVKGREREELFIRCLENLYDAIHVPDVQEKAEKTLAELSRFLFTSEVRRNAVKDALTRRYPSPVFSCYLDALQHGLAREKPDEAKKALELVDTSIRELVAMATTSEVSVNDVVITLHQIASRFLSLCLEEAWVRRSAGCGGIRLMTNIPELGVRWVNEREVDLVRMLLHVLKDMPHDLPHDADTVVDVLHQVLRVSAMDSLANDGEQVRDNKILHAVGLFFAELSSPNPIVRKAAQDCIALLGELSGKPIYDLLMPHRDRMLASIYTKPLRALPFPLQIGMIEGIRYCVSLQPPLPELNDELLRLLHETLALADADDMALVGRSNGRQSSLDIIKLRVACIKLLTASMPMTDFFAKQHQTRQRVTTVYFKSLYSPNPEIKEVAHEGLRMVLTHQSRLPKELLQTGLRPILMNLADPKRLSIPGLEGLARLLELLTNYFKVEIGHKLLDHFRIVADPQMLQASSRLPLMENDGIKKLVCLANIFHLLPSAANIFLENLVNAIVQTESALHFSGESPFSAPLAKYLDRYPSDAMDYFMRHLAFPMQIRTLRSILRARLAPNLLRELNARTGPLVAACLEGKDPNLVMPGLLLCSDLAELVPGWVLDNKHAVDAVITLWRSEQTTESSAAPTAELLQRYTLMLSIFKQALEQSPRIDILFDLINVFIRRQPLDVVSVVQFLYRHVALSTDLAFRRNILFRFFIWFDDPSYSWTQKSLFLQYIVTPMLLMHAVHSPTKTGLVDADIVQRVLTRIWQPLALSETTSFLAAFPGADDVVKVELLRLTTVLVQHYSGYLQEAKKDIIKCAFVFINTANEDMLVKHTAYMLAARFFDVIEGPPKFILRIWTGLLKGPHSEGRHLVKQALDVLAPVLLRLQGSESEVPQWAKTTRRLLAEDGVNSTQTNLVYYLIVAQPALFYPVRALFIPHIVNHLIKLGLTPTSNIESRLLSIEIIQVIFDWEQKNTAAASNADTSSSSTTTPTTWTTPLVFRENMVSYLIRLATTPLDVQSRTLVVPRALALLRNLVSPSGWGDVTIKLNYFSRALEQNEFSDDASKMLAQSSAKVLQLVTTERDDAWYRANAPALTKLVRKGMFSEEPILQDSIYPIVDRLLRLFPLPKEEDLSQSELVEFHTAVHSAIGDSLRSSESARPGPLRGCLLVLKTVVQVAPERIEPYCSNLMKLLSKLAKDHIQSSSSNNPAFDGLVRLLIAILEVCHIAVAHLGDQRKWLLSTLVVLVDKSKSGSLCRYMLDIARDWAMNKRDAYPTMKEKASLLQKMIAFETRGERGEVLFNNYLELIYDIYTDPSLRRSDLTTRLEHPFLLGCRAADHTIRERFVDLLDMSVPRSLYSRLVYILGVQSWEPLADQNWIFLALHLLLGSIEGELTVSPGRRGNLEPGWSTPPFPLARASSFIKPMQRLLFVDRQVAHDVWTSVFPSAWACLSRREQADITHHMITLLSKDYHLKQADMRPNVIMTLLAGIQACSSPMTLPPHLVKYLAKTFGAWHIAAEMLESSLEYVREDELVVRDTIYDALAELYAELAEEDVFYGLWRRRSLYAETNAGIAFEQAGMWEQASGMYELAQNRTRSGVLPFSEPEFCLWEDHWVLAAEKLQHWEILFELGKAEPNYDLVLESAWRTKDWVDQRAQMEEYVNHLRDVATPRRRVFEAFIALLKLPSPSDKNTEFTKILEDAMQLSLRKWVSLPHQFSAAHIPLLQHFQQFVELQEAVQIFASLASTNAQNLEKKSSDLKMLLQAWRERLPNVCDDISIWSDLVAWRQNVFNAINKAYIPLIAPSNQGSAAAGSTNTFGYRGFHETAWIINRFAHVARKHELLDVCFTSLNRIYTLPNIEISEAFLKLREQARCHYQKPGDLQAGLEVINNTNLMYFSNPQKAEFYTLKGMFHAKTHRNEEANNAFGQAVQLDMYQAKAWAAWGKYNDKMFKEVPTEMSYASNAVSCYLQAAGLYKNRKSRPLLTRVLWLLSVDDGTFTISQAFDRYKGDAAFWYWITLIPQLCLSVSQREAKQARYILLNLAKLYPQALFFPLRTTKEDMNLVKRQATQAAQAAAAAAARANPQAAASMDGTSKANGNADENGANAQTSGSTGQPRPAPAPPELSIPLATRQSWDLVDEIVQILKTAFPLLILTLETVVEQIATRFKASPEEEIYRLTCMLLQDGMQQYIARMGIMDDDGQLNPQTVTTLARLAMNLSGSARRDYEEDFIKSKPTLLEYIRKLQQWRDKYERLLDARPRVQSLDNLSHYLIEFQYTKFDEVEVPGQYTEDKDNNQNFVRIRRFGPKYENCRSHGYCWRRLTVKGHDGSTTSFAVQLPSGRHCRREERAIQIFRTLNGTLSRKKESRKRNLHFHLPAAVLCAPNLRLLQNDASYINLGDIYDQHCEDAGMAREEPVMMIGEKVKVAMREFKQRNGRSPNKGEYQLLKKELLDDVVAKSCPEDVLTRYMIKTMDGPSELWRMRKEFALQLASSSFMTYLICLGSRLPSRFHWSRSTGQIAMSEILPGLTPQAPYFMSADAVPFRFTPNLQHFLGPILTEGILACGIMSIGRCLTEPENELEHQLCLFARDEVMTWLHQHHRGKVPQIDMSFRLNVATNIEGVVKRAETMACKIEREQALQPGSLNTTTTPIVQTVANLISTATNPLNLVRMTESFVPWF</sequence>
<dbReference type="GO" id="GO:0000124">
    <property type="term" value="C:SAGA complex"/>
    <property type="evidence" value="ECO:0007669"/>
    <property type="project" value="TreeGrafter"/>
</dbReference>
<dbReference type="InterPro" id="IPR046805">
    <property type="entry name" value="Tra1_ring"/>
</dbReference>
<comment type="similarity">
    <text evidence="1">Belongs to the PI3/PI4-kinase family. TRA1 subfamily.</text>
</comment>
<evidence type="ECO:0000313" key="5">
    <source>
        <dbReference type="EMBL" id="KAJ8481966.1"/>
    </source>
</evidence>
<keyword evidence="6" id="KW-1185">Reference proteome</keyword>
<dbReference type="Pfam" id="PF00454">
    <property type="entry name" value="PI3_PI4_kinase"/>
    <property type="match status" value="1"/>
</dbReference>
<gene>
    <name evidence="5" type="ORF">ONZ51_g5670</name>
</gene>
<protein>
    <recommendedName>
        <fullName evidence="7">Atypical/PIKK/TRRAP protein kinase</fullName>
    </recommendedName>
</protein>
<feature type="domain" description="PI3K/PI4K catalytic" evidence="3">
    <location>
        <begin position="3174"/>
        <end position="3504"/>
    </location>
</feature>
<organism evidence="5 6">
    <name type="scientific">Trametes cubensis</name>
    <dbReference type="NCBI Taxonomy" id="1111947"/>
    <lineage>
        <taxon>Eukaryota</taxon>
        <taxon>Fungi</taxon>
        <taxon>Dikarya</taxon>
        <taxon>Basidiomycota</taxon>
        <taxon>Agaricomycotina</taxon>
        <taxon>Agaricomycetes</taxon>
        <taxon>Polyporales</taxon>
        <taxon>Polyporaceae</taxon>
        <taxon>Trametes</taxon>
    </lineage>
</organism>
<dbReference type="InterPro" id="IPR000403">
    <property type="entry name" value="PI3/4_kinase_cat_dom"/>
</dbReference>
<dbReference type="InterPro" id="IPR050517">
    <property type="entry name" value="DDR_Repair_Kinase"/>
</dbReference>
<dbReference type="Pfam" id="PF02259">
    <property type="entry name" value="FAT"/>
    <property type="match status" value="1"/>
</dbReference>
<feature type="domain" description="FAT" evidence="4">
    <location>
        <begin position="2373"/>
        <end position="2929"/>
    </location>
</feature>
<dbReference type="GO" id="GO:0035267">
    <property type="term" value="C:NuA4 histone acetyltransferase complex"/>
    <property type="evidence" value="ECO:0007669"/>
    <property type="project" value="TreeGrafter"/>
</dbReference>
<dbReference type="InterPro" id="IPR016024">
    <property type="entry name" value="ARM-type_fold"/>
</dbReference>